<protein>
    <submittedName>
        <fullName evidence="1">Uncharacterized protein</fullName>
    </submittedName>
</protein>
<dbReference type="EMBL" id="CM056811">
    <property type="protein sequence ID" value="KAJ8637372.1"/>
    <property type="molecule type" value="Genomic_DNA"/>
</dbReference>
<name>A0ACC2LVD6_PERAE</name>
<keyword evidence="2" id="KW-1185">Reference proteome</keyword>
<gene>
    <name evidence="1" type="ORF">MRB53_011639</name>
</gene>
<dbReference type="Proteomes" id="UP001234297">
    <property type="component" value="Chromosome 3"/>
</dbReference>
<evidence type="ECO:0000313" key="2">
    <source>
        <dbReference type="Proteomes" id="UP001234297"/>
    </source>
</evidence>
<evidence type="ECO:0000313" key="1">
    <source>
        <dbReference type="EMBL" id="KAJ8637372.1"/>
    </source>
</evidence>
<sequence length="1646" mass="181052">MYSQGNYGSQYGSPAPPLPASYQQGSSAPALYQQGLPVPPPYQHGPPTPSLTVLPHGPPIPTPPVQQGHPPPVQVTPPGTLNTGRPYFNQPALVHGSSLMPLSYQTSQQTPSYAPPIPSQNVHHTVPPVPFQSGPPLSGPSPPLPRVFPPPPPTAQMLYRTLPPPPLHGNMQGPQPVRPLPPPPSAGFVPVTPAPYTSFMQASVGDSHPPLMPPPLPPLPPSSPPPLPPSPPPSSSPSPNTAVMASDTSSIVPSEPALNIPPQPESEFCSDNISDSMERTIDPVDKGPIHTHGEDGPCHEMDSPIAEGASPIADALANLPSPPPKPVEEEIARNIEVLCQFIAKLGPDFENLARTKESDNPKFAFLFGGEPGSAAAIGHEYFLWMKRKCELEFKLHNESEYQENSPILRPSEMESSLLSVSSIDRDMSVSPDLSDMDMEEDDRPSFARLGTKDLSPVRSPLKDAGFTLSCDSEESDKPLMEGSSQAKVSSAVAGGKNEDIPRVFIKNGSPFRLIQDYASDDSAEDDTSASVEDVSPERVSPSAPVCSSALHEDEGMDVCSNVVSKTVSEIEKISNMASFMTEAVQRSDGSIISYEMALKTVTSPDESTAVAKTDEPNACKDENVALSDRTRSVKTLETVVLQGDSVDTDRPSGKIHKDEDATQASTTLKVDEFGRLVREGMSDSDSDGMDYSWRSGKRGRSPSPQESRWKRRSRSPRRRRDRRSRSRSWSPKKQRSRSKSPPAFRRVGDFGGEKTRRDFKGPPPECFDFLRGKCYRGASCKYLHHDSTPSNPPKWNRNKREHYREVPPDLRNSVVHGDPHYAAEADDADNIVAELGSDGHDTLQEKGKRQDTQIRQDLSVASTKAEKVEVLVEKTETSYVRDDVQLTTSTEIVQSLVAVNAGELRQSQASQEAVAVVPEMQEVQEEEKEHNIHLQEKQDHQQPMETSNPLPAPAAETEHLLVDIPGDQQTDEVLAAEPPSSNISCSISPPELQSAVPHPLHVEGSSMSSSPTKTFPSDPNQTTPLSQLHPNQVPVDSPRPSHIPMSQPYPVQVNASEAFLPESSRLPLVHPKEFHPHNLSAGDFRFQPSQLPPPPYPPLPQGSLDASSTLQLPDQYQLGPPVSNFQSQRFAVEGFPYQPHIVDYRSQRMPPAKPTWTDLPPPPPPLPSYWNESTHRPANPPMDFHPSQFQQNLMPSRGDIPSQPLMRNHLPEEVTQSRVSGFQHLTFPHAVEESRPKPLEAESRWNQPFREPSFMREERFVSTVIPKSSEFIPKPLQDYHLLPPFQEGGRAFDMETAHSHLPSFLREPTSMHKHSLPGDSLPIQSFSREDFSRTSKNFPYSHQQQSSYDSQLAASGSVPSHLVVPGIVDSSFSRYSSGLSDMGSKVSTSSHYNPFASTFEQTPGSRFLSNIHRREIDSNYVSKLGRELTSGDEYDPLFDSIEPSSNRLKKFDSVSKRDPTTDVINDSVPTLRPSGSHVPLDVEENNMQKEDVVTIIKPLENDDFDGAATDAEIGAVENGSPHPDEGNDWSPGIPNDLVNTGVGEIEIDQVQTSGKSKKNKDSRLMKLFKIAIADFVKEVLKPSWRQGNMSKEAFKTIVKKTVDKVSGAMQSHQIPKTQTKINQYVESSQRKLTKLVMGYVDKYVKV</sequence>
<proteinExistence type="predicted"/>
<accession>A0ACC2LVD6</accession>
<comment type="caution">
    <text evidence="1">The sequence shown here is derived from an EMBL/GenBank/DDBJ whole genome shotgun (WGS) entry which is preliminary data.</text>
</comment>
<organism evidence="1 2">
    <name type="scientific">Persea americana</name>
    <name type="common">Avocado</name>
    <dbReference type="NCBI Taxonomy" id="3435"/>
    <lineage>
        <taxon>Eukaryota</taxon>
        <taxon>Viridiplantae</taxon>
        <taxon>Streptophyta</taxon>
        <taxon>Embryophyta</taxon>
        <taxon>Tracheophyta</taxon>
        <taxon>Spermatophyta</taxon>
        <taxon>Magnoliopsida</taxon>
        <taxon>Magnoliidae</taxon>
        <taxon>Laurales</taxon>
        <taxon>Lauraceae</taxon>
        <taxon>Persea</taxon>
    </lineage>
</organism>
<reference evidence="1 2" key="1">
    <citation type="journal article" date="2022" name="Hortic Res">
        <title>A haplotype resolved chromosomal level avocado genome allows analysis of novel avocado genes.</title>
        <authorList>
            <person name="Nath O."/>
            <person name="Fletcher S.J."/>
            <person name="Hayward A."/>
            <person name="Shaw L.M."/>
            <person name="Masouleh A.K."/>
            <person name="Furtado A."/>
            <person name="Henry R.J."/>
            <person name="Mitter N."/>
        </authorList>
    </citation>
    <scope>NUCLEOTIDE SEQUENCE [LARGE SCALE GENOMIC DNA]</scope>
    <source>
        <strain evidence="2">cv. Hass</strain>
    </source>
</reference>